<dbReference type="AlphaFoldDB" id="A0AAW1NZC9"/>
<dbReference type="Pfam" id="PF17403">
    <property type="entry name" value="Nrap_D2"/>
    <property type="match status" value="1"/>
</dbReference>
<dbReference type="InterPro" id="IPR035082">
    <property type="entry name" value="Nrap_D1"/>
</dbReference>
<protein>
    <recommendedName>
        <fullName evidence="14">Nucleolar protein 6</fullName>
    </recommendedName>
</protein>
<dbReference type="Pfam" id="PF17406">
    <property type="entry name" value="Nrap_D5"/>
    <property type="match status" value="1"/>
</dbReference>
<feature type="domain" description="Nrap protein" evidence="9">
    <location>
        <begin position="395"/>
        <end position="543"/>
    </location>
</feature>
<dbReference type="Pfam" id="PF17404">
    <property type="entry name" value="Nrap_D3"/>
    <property type="match status" value="1"/>
</dbReference>
<gene>
    <name evidence="12" type="ORF">WJX73_000582</name>
</gene>
<dbReference type="GO" id="GO:0006409">
    <property type="term" value="P:tRNA export from nucleus"/>
    <property type="evidence" value="ECO:0007669"/>
    <property type="project" value="TreeGrafter"/>
</dbReference>
<dbReference type="Proteomes" id="UP001465755">
    <property type="component" value="Unassembled WGS sequence"/>
</dbReference>
<dbReference type="EMBL" id="JALJOQ010000086">
    <property type="protein sequence ID" value="KAK9799804.1"/>
    <property type="molecule type" value="Genomic_DNA"/>
</dbReference>
<feature type="domain" description="Nrap protein" evidence="10">
    <location>
        <begin position="569"/>
        <end position="734"/>
    </location>
</feature>
<feature type="region of interest" description="Disordered" evidence="6">
    <location>
        <begin position="927"/>
        <end position="970"/>
    </location>
</feature>
<dbReference type="GO" id="GO:0006364">
    <property type="term" value="P:rRNA processing"/>
    <property type="evidence" value="ECO:0007669"/>
    <property type="project" value="TreeGrafter"/>
</dbReference>
<proteinExistence type="inferred from homology"/>
<evidence type="ECO:0000313" key="13">
    <source>
        <dbReference type="Proteomes" id="UP001465755"/>
    </source>
</evidence>
<evidence type="ECO:0000256" key="4">
    <source>
        <dbReference type="ARBA" id="ARBA00023242"/>
    </source>
</evidence>
<evidence type="ECO:0000256" key="1">
    <source>
        <dbReference type="ARBA" id="ARBA00004604"/>
    </source>
</evidence>
<evidence type="ECO:0008006" key="14">
    <source>
        <dbReference type="Google" id="ProtNLM"/>
    </source>
</evidence>
<evidence type="ECO:0000259" key="9">
    <source>
        <dbReference type="Pfam" id="PF17404"/>
    </source>
</evidence>
<dbReference type="GO" id="GO:0003723">
    <property type="term" value="F:RNA binding"/>
    <property type="evidence" value="ECO:0007669"/>
    <property type="project" value="UniProtKB-KW"/>
</dbReference>
<evidence type="ECO:0000259" key="11">
    <source>
        <dbReference type="Pfam" id="PF17406"/>
    </source>
</evidence>
<evidence type="ECO:0000259" key="7">
    <source>
        <dbReference type="Pfam" id="PF03813"/>
    </source>
</evidence>
<keyword evidence="4 5" id="KW-0539">Nucleus</keyword>
<evidence type="ECO:0000259" key="10">
    <source>
        <dbReference type="Pfam" id="PF17405"/>
    </source>
</evidence>
<keyword evidence="13" id="KW-1185">Reference proteome</keyword>
<evidence type="ECO:0000313" key="12">
    <source>
        <dbReference type="EMBL" id="KAK9799804.1"/>
    </source>
</evidence>
<dbReference type="InterPro" id="IPR035367">
    <property type="entry name" value="Nrap_D2"/>
</dbReference>
<dbReference type="GO" id="GO:0032545">
    <property type="term" value="C:CURI complex"/>
    <property type="evidence" value="ECO:0007669"/>
    <property type="project" value="TreeGrafter"/>
</dbReference>
<dbReference type="PANTHER" id="PTHR17972:SF0">
    <property type="entry name" value="NUCLEOLAR PROTEIN 6"/>
    <property type="match status" value="1"/>
</dbReference>
<dbReference type="Gene3D" id="1.10.1410.10">
    <property type="match status" value="1"/>
</dbReference>
<feature type="domain" description="Nrap protein" evidence="7">
    <location>
        <begin position="101"/>
        <end position="236"/>
    </location>
</feature>
<dbReference type="Pfam" id="PF17405">
    <property type="entry name" value="Nrap_D4"/>
    <property type="match status" value="1"/>
</dbReference>
<feature type="domain" description="Nrap protein" evidence="11">
    <location>
        <begin position="750"/>
        <end position="903"/>
    </location>
</feature>
<dbReference type="PANTHER" id="PTHR17972">
    <property type="entry name" value="NUCLEOLAR RNA-ASSOCIATED PROTEIN"/>
    <property type="match status" value="1"/>
</dbReference>
<sequence length="1010" mass="108500">MQAILAISEGARFSDRQASELLQELKDSSRSADTIEAAFARLAKALRRLPERKITAEEAAELVQALGLTCQPPLHFLPPEEARILGGPAAGLTTTSGRATDVAICIPKGSLYHKDQLNDHYTHRRAVYLGVAAAALKRHKWVLSQEWTFLRGTDRKPTLVVKCGDASTPTASTTFNLIPVISAESFPAARLAPQRNNLRPKLASNAAPGREYPATPHYNNELCWDMWPACDQAQLQSQLQAFPGLSDCILLLKAWAQYHGLCSGPGALSGWLLACFAGRIASAGGLVTGTTPLQMLKAILLRLSRSSTPFLGDQSIAAPATANASAPDVQTFVSAFECVFLDYSGHVNFAAGLSGSKAKLAQTAAKRTVALLNNTVEPDAAFDGALLTQLPPGSAFDCWWHVTIEGNSGSKEDYKDLAVWREVERSVQSIAERALGARASLVHVFPRALLQLAALDKGSVQPASHSILVAAQMDPEHAGSLVDIGPDPNSPQAADFRAFWGDKAELRRFQDGRILEAVAWQVSPAERHMIPDHVLQYALTKHLGSADVSVRGCAGLLDRALATAEFPLERQMAAQRQLQEATDLLAKQLRSLPLALVITAVQPRSPAARRTAAFPPEAHPLAGAPAEACAHVLKVPRCLQPVELLVQLEGSGRWPKHPEAYHKTKAALGLQIADELASGFGLRSSATEDFVDVFAGGFAFRFSLHSARDDAILKEQQRLAPQAAAQSAHAVNLRSLKHHALIAAAVDVRPALATTIRLLVRWLGAHLLSNHITQEAAELLATRAFFGPSPLPVPGSPLAGFMRVLHLISHHPWKLRPLIVDPADAMTAASVAQAQQLFDTARAEKRAAPMALVTAHDLVAEQWTSTTQPSAAVLRRLVALAKSSLSALQAHVFDGEHSQEEVFAKVFCAPFMDFDILVTLHPDSVPGSSRALSKAPMQGHLSSRGGKRDRDEAAGANGHADANGKAKSGRTVLTHIPQGVLDKHGHAKAQRELLTTLVDAPWACDGIHRR</sequence>
<dbReference type="GO" id="GO:0032040">
    <property type="term" value="C:small-subunit processome"/>
    <property type="evidence" value="ECO:0007669"/>
    <property type="project" value="TreeGrafter"/>
</dbReference>
<comment type="caution">
    <text evidence="12">The sequence shown here is derived from an EMBL/GenBank/DDBJ whole genome shotgun (WGS) entry which is preliminary data.</text>
</comment>
<feature type="domain" description="Nrap protein" evidence="8">
    <location>
        <begin position="246"/>
        <end position="388"/>
    </location>
</feature>
<dbReference type="InterPro" id="IPR035370">
    <property type="entry name" value="Nrap_D5"/>
</dbReference>
<comment type="similarity">
    <text evidence="2 5">Belongs to the NRAP family.</text>
</comment>
<reference evidence="12 13" key="1">
    <citation type="journal article" date="2024" name="Nat. Commun.">
        <title>Phylogenomics reveals the evolutionary origins of lichenization in chlorophyte algae.</title>
        <authorList>
            <person name="Puginier C."/>
            <person name="Libourel C."/>
            <person name="Otte J."/>
            <person name="Skaloud P."/>
            <person name="Haon M."/>
            <person name="Grisel S."/>
            <person name="Petersen M."/>
            <person name="Berrin J.G."/>
            <person name="Delaux P.M."/>
            <person name="Dal Grande F."/>
            <person name="Keller J."/>
        </authorList>
    </citation>
    <scope>NUCLEOTIDE SEQUENCE [LARGE SCALE GENOMIC DNA]</scope>
    <source>
        <strain evidence="12 13">SAG 2036</strain>
    </source>
</reference>
<evidence type="ECO:0000259" key="8">
    <source>
        <dbReference type="Pfam" id="PF17403"/>
    </source>
</evidence>
<comment type="subcellular location">
    <subcellularLocation>
        <location evidence="1 5">Nucleus</location>
        <location evidence="1 5">Nucleolus</location>
    </subcellularLocation>
</comment>
<accession>A0AAW1NZC9</accession>
<dbReference type="InterPro" id="IPR035369">
    <property type="entry name" value="Nrap_D4"/>
</dbReference>
<keyword evidence="3 5" id="KW-0694">RNA-binding</keyword>
<evidence type="ECO:0000256" key="2">
    <source>
        <dbReference type="ARBA" id="ARBA00006674"/>
    </source>
</evidence>
<dbReference type="Pfam" id="PF03813">
    <property type="entry name" value="Nrap"/>
    <property type="match status" value="1"/>
</dbReference>
<evidence type="ECO:0000256" key="6">
    <source>
        <dbReference type="SAM" id="MobiDB-lite"/>
    </source>
</evidence>
<feature type="compositionally biased region" description="Low complexity" evidence="6">
    <location>
        <begin position="954"/>
        <end position="966"/>
    </location>
</feature>
<evidence type="ECO:0000256" key="5">
    <source>
        <dbReference type="RuleBase" id="RU364032"/>
    </source>
</evidence>
<dbReference type="InterPro" id="IPR035368">
    <property type="entry name" value="Nrap_D3"/>
</dbReference>
<organism evidence="12 13">
    <name type="scientific">Symbiochloris irregularis</name>
    <dbReference type="NCBI Taxonomy" id="706552"/>
    <lineage>
        <taxon>Eukaryota</taxon>
        <taxon>Viridiplantae</taxon>
        <taxon>Chlorophyta</taxon>
        <taxon>core chlorophytes</taxon>
        <taxon>Trebouxiophyceae</taxon>
        <taxon>Trebouxiales</taxon>
        <taxon>Trebouxiaceae</taxon>
        <taxon>Symbiochloris</taxon>
    </lineage>
</organism>
<dbReference type="GO" id="GO:0034456">
    <property type="term" value="C:UTP-C complex"/>
    <property type="evidence" value="ECO:0007669"/>
    <property type="project" value="TreeGrafter"/>
</dbReference>
<name>A0AAW1NZC9_9CHLO</name>
<evidence type="ECO:0000256" key="3">
    <source>
        <dbReference type="ARBA" id="ARBA00022884"/>
    </source>
</evidence>
<dbReference type="InterPro" id="IPR005554">
    <property type="entry name" value="NOL6/Upt22"/>
</dbReference>